<proteinExistence type="predicted"/>
<comment type="caution">
    <text evidence="2">The sequence shown here is derived from an EMBL/GenBank/DDBJ whole genome shotgun (WGS) entry which is preliminary data.</text>
</comment>
<evidence type="ECO:0000256" key="1">
    <source>
        <dbReference type="SAM" id="MobiDB-lite"/>
    </source>
</evidence>
<name>A0A1R3GLP6_COCAP</name>
<reference evidence="2 3" key="1">
    <citation type="submission" date="2013-09" db="EMBL/GenBank/DDBJ databases">
        <title>Corchorus capsularis genome sequencing.</title>
        <authorList>
            <person name="Alam M."/>
            <person name="Haque M.S."/>
            <person name="Islam M.S."/>
            <person name="Emdad E.M."/>
            <person name="Islam M.M."/>
            <person name="Ahmed B."/>
            <person name="Halim A."/>
            <person name="Hossen Q.M.M."/>
            <person name="Hossain M.Z."/>
            <person name="Ahmed R."/>
            <person name="Khan M.M."/>
            <person name="Islam R."/>
            <person name="Rashid M.M."/>
            <person name="Khan S.A."/>
            <person name="Rahman M.S."/>
            <person name="Alam M."/>
        </authorList>
    </citation>
    <scope>NUCLEOTIDE SEQUENCE [LARGE SCALE GENOMIC DNA]</scope>
    <source>
        <strain evidence="3">cv. CVL-1</strain>
        <tissue evidence="2">Whole seedling</tissue>
    </source>
</reference>
<dbReference type="OrthoDB" id="1000742at2759"/>
<dbReference type="AlphaFoldDB" id="A0A1R3GLP6"/>
<dbReference type="EMBL" id="AWWV01014052">
    <property type="protein sequence ID" value="OMO58976.1"/>
    <property type="molecule type" value="Genomic_DNA"/>
</dbReference>
<feature type="region of interest" description="Disordered" evidence="1">
    <location>
        <begin position="56"/>
        <end position="83"/>
    </location>
</feature>
<dbReference type="Gramene" id="OMO58976">
    <property type="protein sequence ID" value="OMO58976"/>
    <property type="gene ID" value="CCACVL1_25194"/>
</dbReference>
<sequence length="83" mass="9270">MEIYLREEISSKCLKCQSKKRSGKVQGWASSAAYSLPMTPLPTHLAELAIRREPIPDHSSSFNPNPKFSATRNPTAALHRAVY</sequence>
<keyword evidence="3" id="KW-1185">Reference proteome</keyword>
<accession>A0A1R3GLP6</accession>
<dbReference type="Proteomes" id="UP000188268">
    <property type="component" value="Unassembled WGS sequence"/>
</dbReference>
<evidence type="ECO:0000313" key="3">
    <source>
        <dbReference type="Proteomes" id="UP000188268"/>
    </source>
</evidence>
<gene>
    <name evidence="2" type="ORF">CCACVL1_25194</name>
</gene>
<protein>
    <submittedName>
        <fullName evidence="2">Uncharacterized protein</fullName>
    </submittedName>
</protein>
<feature type="compositionally biased region" description="Polar residues" evidence="1">
    <location>
        <begin position="58"/>
        <end position="74"/>
    </location>
</feature>
<organism evidence="2 3">
    <name type="scientific">Corchorus capsularis</name>
    <name type="common">Jute</name>
    <dbReference type="NCBI Taxonomy" id="210143"/>
    <lineage>
        <taxon>Eukaryota</taxon>
        <taxon>Viridiplantae</taxon>
        <taxon>Streptophyta</taxon>
        <taxon>Embryophyta</taxon>
        <taxon>Tracheophyta</taxon>
        <taxon>Spermatophyta</taxon>
        <taxon>Magnoliopsida</taxon>
        <taxon>eudicotyledons</taxon>
        <taxon>Gunneridae</taxon>
        <taxon>Pentapetalae</taxon>
        <taxon>rosids</taxon>
        <taxon>malvids</taxon>
        <taxon>Malvales</taxon>
        <taxon>Malvaceae</taxon>
        <taxon>Grewioideae</taxon>
        <taxon>Apeibeae</taxon>
        <taxon>Corchorus</taxon>
    </lineage>
</organism>
<evidence type="ECO:0000313" key="2">
    <source>
        <dbReference type="EMBL" id="OMO58976.1"/>
    </source>
</evidence>